<evidence type="ECO:0000256" key="4">
    <source>
        <dbReference type="ARBA" id="ARBA00010790"/>
    </source>
</evidence>
<evidence type="ECO:0000259" key="12">
    <source>
        <dbReference type="Pfam" id="PF00732"/>
    </source>
</evidence>
<dbReference type="Pfam" id="PF05199">
    <property type="entry name" value="GMC_oxred_C"/>
    <property type="match status" value="1"/>
</dbReference>
<evidence type="ECO:0000256" key="5">
    <source>
        <dbReference type="ARBA" id="ARBA00013125"/>
    </source>
</evidence>
<dbReference type="Gene3D" id="3.50.50.60">
    <property type="entry name" value="FAD/NAD(P)-binding domain"/>
    <property type="match status" value="2"/>
</dbReference>
<comment type="subcellular location">
    <subcellularLocation>
        <location evidence="3">Membrane</location>
    </subcellularLocation>
</comment>
<dbReference type="InterPro" id="IPR012400">
    <property type="entry name" value="Long_Oxdase"/>
</dbReference>
<dbReference type="Pfam" id="PF00732">
    <property type="entry name" value="GMC_oxred_N"/>
    <property type="match status" value="1"/>
</dbReference>
<evidence type="ECO:0000256" key="10">
    <source>
        <dbReference type="ARBA" id="ARBA00023002"/>
    </source>
</evidence>
<proteinExistence type="inferred from homology"/>
<accession>A0ABP9ZSQ8</accession>
<evidence type="ECO:0000256" key="7">
    <source>
        <dbReference type="ARBA" id="ARBA00022692"/>
    </source>
</evidence>
<dbReference type="PANTHER" id="PTHR46056:SF12">
    <property type="entry name" value="LONG-CHAIN-ALCOHOL OXIDASE"/>
    <property type="match status" value="1"/>
</dbReference>
<protein>
    <recommendedName>
        <fullName evidence="5">long-chain-alcohol oxidase</fullName>
        <ecNumber evidence="5">1.1.3.20</ecNumber>
    </recommendedName>
</protein>
<comment type="similarity">
    <text evidence="4">Belongs to the GMC oxidoreductase family.</text>
</comment>
<keyword evidence="9" id="KW-1133">Transmembrane helix</keyword>
<comment type="function">
    <text evidence="2">Long-chain fatty alcohol oxidase involved in the omega-oxidation pathway of lipid degradation.</text>
</comment>
<evidence type="ECO:0000313" key="14">
    <source>
        <dbReference type="EMBL" id="GAA6132472.1"/>
    </source>
</evidence>
<evidence type="ECO:0000256" key="9">
    <source>
        <dbReference type="ARBA" id="ARBA00022989"/>
    </source>
</evidence>
<evidence type="ECO:0000259" key="13">
    <source>
        <dbReference type="Pfam" id="PF05199"/>
    </source>
</evidence>
<dbReference type="EC" id="1.1.3.20" evidence="5"/>
<sequence length="558" mass="60165">MVRAAAVLGHDWLSWSTRYLTDYRIQGNSMPVPDLFLQGVARGWQVIDAASLATDTTLEADVIIIGTGAGGGTSAEILAQRGLKVLLVEEGSLKTSSDFKNDEAKAYAELYQEGAARGTADGGIGILQGRTVGGTTTVNWTSSFRTPDPTLAHWASEHSVKGVDSDSMAPWFAQMEERLGVAPWAVPPNANNDVIRQGCEKLDYHWKIIPRNVRGCWNLGYCGSGCPTNAKQSMLVTTIPAALEQGATLVHSARAETLVFEGDRVSEVRCRGMNPTLTAATGSTLRLRGKHVVLAGGAINSPALLLRSKAPDPHERLGKRTFLHPVNMTLGLFDRDINGFYGAPQSVYSDHFQWDQGTTGPMGYKMEVPPMQPSLMSVMMGGLGQESLQRMNGLAQSNLMLALLRDGFHEQSQGGSVALRDNGDPVLDYPLNDYLWDGVRRAYLSMGEIQFAAGAKSVVPTHAHGRESHSWADFQRQVAELSYRIHDVRLASAHVMGGCAMGEDPTRAVTDSRGRHHQLENLSVLDGSLFPTSIGANPQLSVYGLVAKLASGLAAELS</sequence>
<keyword evidence="15" id="KW-1185">Reference proteome</keyword>
<keyword evidence="7" id="KW-0812">Transmembrane</keyword>
<evidence type="ECO:0000313" key="15">
    <source>
        <dbReference type="Proteomes" id="UP001486808"/>
    </source>
</evidence>
<keyword evidence="8" id="KW-0274">FAD</keyword>
<evidence type="ECO:0000256" key="3">
    <source>
        <dbReference type="ARBA" id="ARBA00004370"/>
    </source>
</evidence>
<keyword evidence="11" id="KW-0472">Membrane</keyword>
<feature type="domain" description="Glucose-methanol-choline oxidoreductase N-terminal" evidence="12">
    <location>
        <begin position="107"/>
        <end position="326"/>
    </location>
</feature>
<dbReference type="InterPro" id="IPR000172">
    <property type="entry name" value="GMC_OxRdtase_N"/>
</dbReference>
<evidence type="ECO:0000256" key="11">
    <source>
        <dbReference type="ARBA" id="ARBA00023136"/>
    </source>
</evidence>
<dbReference type="EMBL" id="BAABWD010000003">
    <property type="protein sequence ID" value="GAA6132472.1"/>
    <property type="molecule type" value="Genomic_DNA"/>
</dbReference>
<dbReference type="SUPFAM" id="SSF51905">
    <property type="entry name" value="FAD/NAD(P)-binding domain"/>
    <property type="match status" value="1"/>
</dbReference>
<evidence type="ECO:0000256" key="6">
    <source>
        <dbReference type="ARBA" id="ARBA00022630"/>
    </source>
</evidence>
<keyword evidence="6" id="KW-0285">Flavoprotein</keyword>
<gene>
    <name evidence="14" type="ORF">NBRC116187_28320</name>
</gene>
<dbReference type="InterPro" id="IPR036188">
    <property type="entry name" value="FAD/NAD-bd_sf"/>
</dbReference>
<evidence type="ECO:0000256" key="8">
    <source>
        <dbReference type="ARBA" id="ARBA00022827"/>
    </source>
</evidence>
<name>A0ABP9ZSQ8_9GAMM</name>
<dbReference type="PANTHER" id="PTHR46056">
    <property type="entry name" value="LONG-CHAIN-ALCOHOL OXIDASE"/>
    <property type="match status" value="1"/>
</dbReference>
<dbReference type="Proteomes" id="UP001486808">
    <property type="component" value="Unassembled WGS sequence"/>
</dbReference>
<comment type="catalytic activity">
    <reaction evidence="1">
        <text>a long-chain primary fatty alcohol + O2 = a long-chain fatty aldehyde + H2O2</text>
        <dbReference type="Rhea" id="RHEA:22756"/>
        <dbReference type="ChEBI" id="CHEBI:15379"/>
        <dbReference type="ChEBI" id="CHEBI:16240"/>
        <dbReference type="ChEBI" id="CHEBI:17176"/>
        <dbReference type="ChEBI" id="CHEBI:77396"/>
        <dbReference type="EC" id="1.1.3.20"/>
    </reaction>
</comment>
<comment type="caution">
    <text evidence="14">The sequence shown here is derived from an EMBL/GenBank/DDBJ whole genome shotgun (WGS) entry which is preliminary data.</text>
</comment>
<dbReference type="InterPro" id="IPR007867">
    <property type="entry name" value="GMC_OxRtase_C"/>
</dbReference>
<evidence type="ECO:0000256" key="1">
    <source>
        <dbReference type="ARBA" id="ARBA00000920"/>
    </source>
</evidence>
<organism evidence="14 15">
    <name type="scientific">Halopseudomonas sabulinigri</name>
    <dbReference type="NCBI Taxonomy" id="472181"/>
    <lineage>
        <taxon>Bacteria</taxon>
        <taxon>Pseudomonadati</taxon>
        <taxon>Pseudomonadota</taxon>
        <taxon>Gammaproteobacteria</taxon>
        <taxon>Pseudomonadales</taxon>
        <taxon>Pseudomonadaceae</taxon>
        <taxon>Halopseudomonas</taxon>
    </lineage>
</organism>
<dbReference type="PIRSF" id="PIRSF028937">
    <property type="entry name" value="Lg_Ch_AO"/>
    <property type="match status" value="1"/>
</dbReference>
<evidence type="ECO:0000256" key="2">
    <source>
        <dbReference type="ARBA" id="ARBA00003842"/>
    </source>
</evidence>
<feature type="domain" description="Glucose-methanol-choline oxidoreductase C-terminal" evidence="13">
    <location>
        <begin position="415"/>
        <end position="545"/>
    </location>
</feature>
<reference evidence="14 15" key="1">
    <citation type="submission" date="2024-04" db="EMBL/GenBank/DDBJ databases">
        <title>Draft genome sequence of Halopseudomonas sabulinigri NBRC 116187.</title>
        <authorList>
            <person name="Miyakawa T."/>
            <person name="Kusuya Y."/>
            <person name="Miura T."/>
        </authorList>
    </citation>
    <scope>NUCLEOTIDE SEQUENCE [LARGE SCALE GENOMIC DNA]</scope>
    <source>
        <strain evidence="14 15">4NH20-0042</strain>
    </source>
</reference>
<keyword evidence="10" id="KW-0560">Oxidoreductase</keyword>